<dbReference type="AlphaFoldDB" id="A0A2G8JVZ7"/>
<comment type="cofactor">
    <cofactor evidence="1">
        <name>Ca(2+)</name>
        <dbReference type="ChEBI" id="CHEBI:29108"/>
    </cofactor>
</comment>
<dbReference type="InterPro" id="IPR050738">
    <property type="entry name" value="Sulfatase"/>
</dbReference>
<dbReference type="Pfam" id="PF00884">
    <property type="entry name" value="Sulfatase"/>
    <property type="match status" value="1"/>
</dbReference>
<dbReference type="PANTHER" id="PTHR42693">
    <property type="entry name" value="ARYLSULFATASE FAMILY MEMBER"/>
    <property type="match status" value="1"/>
</dbReference>
<comment type="similarity">
    <text evidence="2">Belongs to the sulfatase family.</text>
</comment>
<dbReference type="Gene3D" id="3.40.720.10">
    <property type="entry name" value="Alkaline Phosphatase, subunit A"/>
    <property type="match status" value="1"/>
</dbReference>
<name>A0A2G8JVZ7_STIJA</name>
<evidence type="ECO:0000256" key="4">
    <source>
        <dbReference type="ARBA" id="ARBA00022801"/>
    </source>
</evidence>
<dbReference type="STRING" id="307972.A0A2G8JVZ7"/>
<gene>
    <name evidence="8" type="ORF">BSL78_23297</name>
</gene>
<evidence type="ECO:0000259" key="7">
    <source>
        <dbReference type="Pfam" id="PF00884"/>
    </source>
</evidence>
<dbReference type="Proteomes" id="UP000230750">
    <property type="component" value="Unassembled WGS sequence"/>
</dbReference>
<accession>A0A2G8JVZ7</accession>
<evidence type="ECO:0000256" key="3">
    <source>
        <dbReference type="ARBA" id="ARBA00022723"/>
    </source>
</evidence>
<dbReference type="EMBL" id="MRZV01001192">
    <property type="protein sequence ID" value="PIK39855.1"/>
    <property type="molecule type" value="Genomic_DNA"/>
</dbReference>
<keyword evidence="6" id="KW-1133">Transmembrane helix</keyword>
<keyword evidence="6" id="KW-0472">Membrane</keyword>
<keyword evidence="6" id="KW-0812">Transmembrane</keyword>
<comment type="caution">
    <text evidence="8">The sequence shown here is derived from an EMBL/GenBank/DDBJ whole genome shotgun (WGS) entry which is preliminary data.</text>
</comment>
<dbReference type="PANTHER" id="PTHR42693:SF15">
    <property type="entry name" value="ARYLSULFATASE"/>
    <property type="match status" value="1"/>
</dbReference>
<feature type="domain" description="Sulfatase N-terminal" evidence="7">
    <location>
        <begin position="17"/>
        <end position="113"/>
    </location>
</feature>
<reference evidence="8 9" key="1">
    <citation type="journal article" date="2017" name="PLoS Biol.">
        <title>The sea cucumber genome provides insights into morphological evolution and visceral regeneration.</title>
        <authorList>
            <person name="Zhang X."/>
            <person name="Sun L."/>
            <person name="Yuan J."/>
            <person name="Sun Y."/>
            <person name="Gao Y."/>
            <person name="Zhang L."/>
            <person name="Li S."/>
            <person name="Dai H."/>
            <person name="Hamel J.F."/>
            <person name="Liu C."/>
            <person name="Yu Y."/>
            <person name="Liu S."/>
            <person name="Lin W."/>
            <person name="Guo K."/>
            <person name="Jin S."/>
            <person name="Xu P."/>
            <person name="Storey K.B."/>
            <person name="Huan P."/>
            <person name="Zhang T."/>
            <person name="Zhou Y."/>
            <person name="Zhang J."/>
            <person name="Lin C."/>
            <person name="Li X."/>
            <person name="Xing L."/>
            <person name="Huo D."/>
            <person name="Sun M."/>
            <person name="Wang L."/>
            <person name="Mercier A."/>
            <person name="Li F."/>
            <person name="Yang H."/>
            <person name="Xiang J."/>
        </authorList>
    </citation>
    <scope>NUCLEOTIDE SEQUENCE [LARGE SCALE GENOMIC DNA]</scope>
    <source>
        <strain evidence="8">Shaxun</strain>
        <tissue evidence="8">Muscle</tissue>
    </source>
</reference>
<evidence type="ECO:0000256" key="5">
    <source>
        <dbReference type="ARBA" id="ARBA00022837"/>
    </source>
</evidence>
<evidence type="ECO:0000313" key="9">
    <source>
        <dbReference type="Proteomes" id="UP000230750"/>
    </source>
</evidence>
<dbReference type="PROSITE" id="PS00523">
    <property type="entry name" value="SULFATASE_1"/>
    <property type="match status" value="1"/>
</dbReference>
<dbReference type="OrthoDB" id="6503793at2759"/>
<dbReference type="InterPro" id="IPR017850">
    <property type="entry name" value="Alkaline_phosphatase_core_sf"/>
</dbReference>
<dbReference type="InterPro" id="IPR024607">
    <property type="entry name" value="Sulfatase_CS"/>
</dbReference>
<keyword evidence="4" id="KW-0378">Hydrolase</keyword>
<dbReference type="SUPFAM" id="SSF53649">
    <property type="entry name" value="Alkaline phosphatase-like"/>
    <property type="match status" value="1"/>
</dbReference>
<protein>
    <recommendedName>
        <fullName evidence="7">Sulfatase N-terminal domain-containing protein</fullName>
    </recommendedName>
</protein>
<evidence type="ECO:0000256" key="1">
    <source>
        <dbReference type="ARBA" id="ARBA00001913"/>
    </source>
</evidence>
<keyword evidence="5" id="KW-0106">Calcium</keyword>
<evidence type="ECO:0000256" key="2">
    <source>
        <dbReference type="ARBA" id="ARBA00008779"/>
    </source>
</evidence>
<keyword evidence="3" id="KW-0479">Metal-binding</keyword>
<proteinExistence type="inferred from homology"/>
<organism evidence="8 9">
    <name type="scientific">Stichopus japonicus</name>
    <name type="common">Sea cucumber</name>
    <dbReference type="NCBI Taxonomy" id="307972"/>
    <lineage>
        <taxon>Eukaryota</taxon>
        <taxon>Metazoa</taxon>
        <taxon>Echinodermata</taxon>
        <taxon>Eleutherozoa</taxon>
        <taxon>Echinozoa</taxon>
        <taxon>Holothuroidea</taxon>
        <taxon>Aspidochirotacea</taxon>
        <taxon>Aspidochirotida</taxon>
        <taxon>Stichopodidae</taxon>
        <taxon>Apostichopus</taxon>
    </lineage>
</organism>
<dbReference type="GO" id="GO:0004065">
    <property type="term" value="F:arylsulfatase activity"/>
    <property type="evidence" value="ECO:0007669"/>
    <property type="project" value="TreeGrafter"/>
</dbReference>
<sequence>MIVAATVAVCLSFGQPPNIILILADDVGYGDLASYGHPTQEFGPIDEIAQRGIRFTQAYSADSVCSPSRASLLTGRFPVRTGAWGEQNRIWMPTSKHGLPHYEVTIAEALKERDIPPALLESGTLLVGATSVVVVSTDGATSDVVANPEVATVVVLTVVEFAVVAATASVVATVVVATVVVATVVVATSCC</sequence>
<feature type="transmembrane region" description="Helical" evidence="6">
    <location>
        <begin position="161"/>
        <end position="187"/>
    </location>
</feature>
<dbReference type="InterPro" id="IPR000917">
    <property type="entry name" value="Sulfatase_N"/>
</dbReference>
<dbReference type="GO" id="GO:0046872">
    <property type="term" value="F:metal ion binding"/>
    <property type="evidence" value="ECO:0007669"/>
    <property type="project" value="UniProtKB-KW"/>
</dbReference>
<evidence type="ECO:0000256" key="6">
    <source>
        <dbReference type="SAM" id="Phobius"/>
    </source>
</evidence>
<keyword evidence="9" id="KW-1185">Reference proteome</keyword>
<evidence type="ECO:0000313" key="8">
    <source>
        <dbReference type="EMBL" id="PIK39855.1"/>
    </source>
</evidence>